<dbReference type="PANTHER" id="PTHR27005:SF412">
    <property type="entry name" value="OS04G0307900 PROTEIN"/>
    <property type="match status" value="1"/>
</dbReference>
<dbReference type="PROSITE" id="PS50011">
    <property type="entry name" value="PROTEIN_KINASE_DOM"/>
    <property type="match status" value="2"/>
</dbReference>
<dbReference type="Gramene" id="OPUNC04G05880.1">
    <property type="protein sequence ID" value="OPUNC04G05880.1"/>
    <property type="gene ID" value="OPUNC04G05880"/>
</dbReference>
<dbReference type="InterPro" id="IPR000742">
    <property type="entry name" value="EGF"/>
</dbReference>
<evidence type="ECO:0000256" key="3">
    <source>
        <dbReference type="ARBA" id="ARBA00022536"/>
    </source>
</evidence>
<dbReference type="InterPro" id="IPR025287">
    <property type="entry name" value="WAK_GUB"/>
</dbReference>
<keyword evidence="2" id="KW-0723">Serine/threonine-protein kinase</keyword>
<proteinExistence type="predicted"/>
<protein>
    <recommendedName>
        <fullName evidence="16">Protein kinase domain-containing protein</fullName>
    </recommendedName>
</protein>
<dbReference type="PANTHER" id="PTHR27005">
    <property type="entry name" value="WALL-ASSOCIATED RECEPTOR KINASE-LIKE 21"/>
    <property type="match status" value="1"/>
</dbReference>
<dbReference type="InterPro" id="IPR045274">
    <property type="entry name" value="WAK-like"/>
</dbReference>
<dbReference type="FunFam" id="3.30.200.20:FF:000043">
    <property type="entry name" value="Wall-associated receptor kinase 2"/>
    <property type="match status" value="2"/>
</dbReference>
<name>A0A0E0KNW4_ORYPU</name>
<keyword evidence="7 14" id="KW-0547">Nucleotide-binding</keyword>
<dbReference type="STRING" id="4537.A0A0E0KNW4"/>
<dbReference type="PROSITE" id="PS00107">
    <property type="entry name" value="PROTEIN_KINASE_ATP"/>
    <property type="match status" value="2"/>
</dbReference>
<dbReference type="GO" id="GO:0005524">
    <property type="term" value="F:ATP binding"/>
    <property type="evidence" value="ECO:0007669"/>
    <property type="project" value="UniProtKB-UniRule"/>
</dbReference>
<dbReference type="InterPro" id="IPR018097">
    <property type="entry name" value="EGF_Ca-bd_CS"/>
</dbReference>
<dbReference type="InterPro" id="IPR049883">
    <property type="entry name" value="NOTCH1_EGF-like"/>
</dbReference>
<evidence type="ECO:0000256" key="11">
    <source>
        <dbReference type="ARBA" id="ARBA00023136"/>
    </source>
</evidence>
<sequence>MRISDAVLPLLLLVFAVATIVQAYHGNTSLPSAATLAGCKRSCGNLTFDYPFGTGSSHCFKQPDFELICDETTQPPRLLFKSSTTEIVESPDTGFINVAFSHIISMESNVSMYNMSWDAPGKSFALDYAVMNITGCDFDTYRVLHDHEGDVPAKLCSVTCPNKGIKEAVARQTCNGTGCCSISTEIAANSFQLMFVRHGKGNYEPDTLSNQSSLWNTINITTVRASILWRILDQPTCASAMDNRTNNACVSRHSTCMDDFFIPAVGYICSCDGGYQGNPYILDGCLRDTGYHPFQQKKNCTRKCGSIDIPYPFGLEEGCFARKLFQLNCTDMSSSSLQLNDNYHVKYIKVNEGLVGIEDTSYFKQDMYRMHVSKEPQLYIGSGESASVQWAVANLSCQEAWQNKSGYACVSINSTCLPVDSRDGYIGYRCECMPGFQGNPYVQDGCQDIDECMTPGKCKGVCHNTVGSYRCMACPHRTQYDTTKMQCTSTKRQNLILGIVIGFSCGFGILLVSLSTMVFIRRWKNDIQKQLRRKHFRKNQGLLLEQLISSDENASDKTKIFSLDELEKATNNFDPTRILGHGGHGMVYKGILSDQRVVAIKRSKDIEEGEISQFINEVAILSQINHRNIVKLFGCCLETEVPLLVYDFIPNGSLFDILHSGSSSRFSLSWDDCLRIAVEAAGALCYLHSAASVSVFHRDVKSSNILLDANFTAKVSDFGASRLVPIDQTHIVTNVQGTFGYLDPEYYHTGQLNEKSDVYSFGVVLVELLLRREPIFTTVSGSKQNLSNYFLWEMKARPIKEIVAAQVREEATEEEIKSVSSLAEMCLMLRSEDRPTMKQVEMTLQFLRTKRLTSYHAAAENDEEMQSLLYTRSEVSCESLANNLGVSANPESGNSHKCYSLEQDSSSEKLNTIREVEMSPFSPVFSLLLLVTFAAVTPTLKSSSVPGSQVINRTNLTSAVTLDGCTRSCGNLTFDYPFGIGSGCFRNPDFNLTCDNTASPPRLFLRDGTTEVVDNIDVLSYGSTSDYLFMGVDVDLSHAIPMISSANIYNMSWTAPGRSFALFYATLNITGCDFDIYLLDQDRNSGVRLCTVTCPDKEITDKVARQNCNGTGCCTIDLEATLSAFQIRFVHHSKGDLDAHTNQSSLWNRINITTISANLMWSIIDQPRCASSRTNRTNYACASSHSKCVDSSETPEFGYLCGCDSGYWGNPYVPNGCLRDNVQQKADCSRSCGNISVPFPFGLEEGCFARKLFHLNCTNATSSSLQFDDEHQVAYINISEGLVGIRYTSWYEQLEFKVYVPKQPDLYVGSGESSSVQWAVANLTCQEAKHNNSGYACVSVNNANVCLAFKEIHMSKMAAKILMSATHQAFAKEYAIIPLENTIALTVLIKHMHFDKKAKSSVSLSATFINRRWKRDIQKQLRRKHFQKNQGLLLEQLILSDENANDKTKIFSLDELEKATNNFDPTRILGRGGHGMVYKGILSDQRVVAIKKSKHIEEGEISQFINEVAVLSQINHRNIVKLFGCCLETEVPLLVYDFIPNGSLFGILHSDSSSNFILSWDDCLRIAAEAAGALCYLHSAASVSVFHRDVKSSNILLDANFSAKVSDFGASRLVPIDQTHVVTNVQGTFGYLDPEYYHTGQLNEKSDVYSFGVVLVELLLRREPIFTTVSGSKQNLSNYFLWELKVKPIKEIVAAQVHEEATDDEINSVASLAEKCLSLRSQDRPTMKQVEMTLQFLRTKRSNSCHGTPENEEMQPFLHTRSEAISEQFAINLGPSANPESRNSHNCYSLEQEFISSVELPR</sequence>
<evidence type="ECO:0000256" key="2">
    <source>
        <dbReference type="ARBA" id="ARBA00022527"/>
    </source>
</evidence>
<evidence type="ECO:0000256" key="9">
    <source>
        <dbReference type="ARBA" id="ARBA00022840"/>
    </source>
</evidence>
<dbReference type="CDD" id="cd00055">
    <property type="entry name" value="EGF_Lam"/>
    <property type="match status" value="1"/>
</dbReference>
<evidence type="ECO:0000256" key="8">
    <source>
        <dbReference type="ARBA" id="ARBA00022777"/>
    </source>
</evidence>
<dbReference type="Pfam" id="PF07645">
    <property type="entry name" value="EGF_CA"/>
    <property type="match status" value="1"/>
</dbReference>
<keyword evidence="3" id="KW-0245">EGF-like domain</keyword>
<dbReference type="SUPFAM" id="SSF57184">
    <property type="entry name" value="Growth factor receptor domain"/>
    <property type="match status" value="1"/>
</dbReference>
<dbReference type="PROSITE" id="PS00108">
    <property type="entry name" value="PROTEIN_KINASE_ST"/>
    <property type="match status" value="2"/>
</dbReference>
<dbReference type="InterPro" id="IPR009030">
    <property type="entry name" value="Growth_fac_rcpt_cys_sf"/>
</dbReference>
<dbReference type="GO" id="GO:0030247">
    <property type="term" value="F:polysaccharide binding"/>
    <property type="evidence" value="ECO:0007669"/>
    <property type="project" value="InterPro"/>
</dbReference>
<evidence type="ECO:0000256" key="14">
    <source>
        <dbReference type="PROSITE-ProRule" id="PRU10141"/>
    </source>
</evidence>
<feature type="domain" description="Protein kinase" evidence="16">
    <location>
        <begin position="1463"/>
        <end position="1737"/>
    </location>
</feature>
<dbReference type="GO" id="GO:0005886">
    <property type="term" value="C:plasma membrane"/>
    <property type="evidence" value="ECO:0007669"/>
    <property type="project" value="TreeGrafter"/>
</dbReference>
<dbReference type="Pfam" id="PF00069">
    <property type="entry name" value="Pkinase"/>
    <property type="match status" value="1"/>
</dbReference>
<keyword evidence="18" id="KW-1185">Reference proteome</keyword>
<comment type="subcellular location">
    <subcellularLocation>
        <location evidence="1">Membrane</location>
        <topology evidence="1">Single-pass type I membrane protein</topology>
    </subcellularLocation>
</comment>
<evidence type="ECO:0000256" key="1">
    <source>
        <dbReference type="ARBA" id="ARBA00004479"/>
    </source>
</evidence>
<dbReference type="InterPro" id="IPR000719">
    <property type="entry name" value="Prot_kinase_dom"/>
</dbReference>
<keyword evidence="6 15" id="KW-0732">Signal</keyword>
<dbReference type="InterPro" id="IPR001245">
    <property type="entry name" value="Ser-Thr/Tyr_kinase_cat_dom"/>
</dbReference>
<dbReference type="Pfam" id="PF13947">
    <property type="entry name" value="GUB_WAK_bind"/>
    <property type="match status" value="4"/>
</dbReference>
<evidence type="ECO:0000256" key="12">
    <source>
        <dbReference type="ARBA" id="ARBA00023157"/>
    </source>
</evidence>
<keyword evidence="10" id="KW-1133">Transmembrane helix</keyword>
<evidence type="ECO:0000256" key="10">
    <source>
        <dbReference type="ARBA" id="ARBA00022989"/>
    </source>
</evidence>
<dbReference type="HOGENOM" id="CLU_238064_0_0_1"/>
<feature type="signal peptide" evidence="15">
    <location>
        <begin position="1"/>
        <end position="23"/>
    </location>
</feature>
<organism evidence="17">
    <name type="scientific">Oryza punctata</name>
    <name type="common">Red rice</name>
    <dbReference type="NCBI Taxonomy" id="4537"/>
    <lineage>
        <taxon>Eukaryota</taxon>
        <taxon>Viridiplantae</taxon>
        <taxon>Streptophyta</taxon>
        <taxon>Embryophyta</taxon>
        <taxon>Tracheophyta</taxon>
        <taxon>Spermatophyta</taxon>
        <taxon>Magnoliopsida</taxon>
        <taxon>Liliopsida</taxon>
        <taxon>Poales</taxon>
        <taxon>Poaceae</taxon>
        <taxon>BOP clade</taxon>
        <taxon>Oryzoideae</taxon>
        <taxon>Oryzeae</taxon>
        <taxon>Oryzinae</taxon>
        <taxon>Oryza</taxon>
    </lineage>
</organism>
<dbReference type="InterPro" id="IPR017441">
    <property type="entry name" value="Protein_kinase_ATP_BS"/>
</dbReference>
<dbReference type="InterPro" id="IPR002049">
    <property type="entry name" value="LE_dom"/>
</dbReference>
<dbReference type="GO" id="GO:0004674">
    <property type="term" value="F:protein serine/threonine kinase activity"/>
    <property type="evidence" value="ECO:0007669"/>
    <property type="project" value="UniProtKB-KW"/>
</dbReference>
<accession>A0A0E0KNW4</accession>
<dbReference type="SMART" id="SM00220">
    <property type="entry name" value="S_TKc"/>
    <property type="match status" value="2"/>
</dbReference>
<dbReference type="Proteomes" id="UP000026962">
    <property type="component" value="Chromosome 4"/>
</dbReference>
<evidence type="ECO:0000256" key="5">
    <source>
        <dbReference type="ARBA" id="ARBA00022692"/>
    </source>
</evidence>
<reference evidence="17" key="2">
    <citation type="submission" date="2018-05" db="EMBL/GenBank/DDBJ databases">
        <title>OpunRS2 (Oryza punctata Reference Sequence Version 2).</title>
        <authorList>
            <person name="Zhang J."/>
            <person name="Kudrna D."/>
            <person name="Lee S."/>
            <person name="Talag J."/>
            <person name="Welchert J."/>
            <person name="Wing R.A."/>
        </authorList>
    </citation>
    <scope>NUCLEOTIDE SEQUENCE [LARGE SCALE GENOMIC DNA]</scope>
</reference>
<keyword evidence="11" id="KW-0472">Membrane</keyword>
<dbReference type="Gene3D" id="2.10.25.10">
    <property type="entry name" value="Laminin"/>
    <property type="match status" value="1"/>
</dbReference>
<dbReference type="GO" id="GO:0005509">
    <property type="term" value="F:calcium ion binding"/>
    <property type="evidence" value="ECO:0007669"/>
    <property type="project" value="InterPro"/>
</dbReference>
<reference evidence="17" key="1">
    <citation type="submission" date="2015-04" db="UniProtKB">
        <authorList>
            <consortium name="EnsemblPlants"/>
        </authorList>
    </citation>
    <scope>IDENTIFICATION</scope>
</reference>
<dbReference type="SMART" id="SM00181">
    <property type="entry name" value="EGF"/>
    <property type="match status" value="4"/>
</dbReference>
<evidence type="ECO:0000256" key="15">
    <source>
        <dbReference type="SAM" id="SignalP"/>
    </source>
</evidence>
<dbReference type="EnsemblPlants" id="OPUNC04G05880.1">
    <property type="protein sequence ID" value="OPUNC04G05880.1"/>
    <property type="gene ID" value="OPUNC04G05880"/>
</dbReference>
<dbReference type="Gene3D" id="3.30.200.20">
    <property type="entry name" value="Phosphorylase Kinase, domain 1"/>
    <property type="match status" value="2"/>
</dbReference>
<evidence type="ECO:0000256" key="7">
    <source>
        <dbReference type="ARBA" id="ARBA00022741"/>
    </source>
</evidence>
<feature type="domain" description="Protein kinase" evidence="16">
    <location>
        <begin position="573"/>
        <end position="847"/>
    </location>
</feature>
<dbReference type="InterPro" id="IPR011009">
    <property type="entry name" value="Kinase-like_dom_sf"/>
</dbReference>
<keyword evidence="4" id="KW-0808">Transferase</keyword>
<keyword evidence="8" id="KW-0418">Kinase</keyword>
<feature type="chain" id="PRO_5002365686" description="Protein kinase domain-containing protein" evidence="15">
    <location>
        <begin position="24"/>
        <end position="1802"/>
    </location>
</feature>
<evidence type="ECO:0000313" key="18">
    <source>
        <dbReference type="Proteomes" id="UP000026962"/>
    </source>
</evidence>
<keyword evidence="5" id="KW-0812">Transmembrane</keyword>
<evidence type="ECO:0000256" key="6">
    <source>
        <dbReference type="ARBA" id="ARBA00022729"/>
    </source>
</evidence>
<keyword evidence="12" id="KW-1015">Disulfide bond</keyword>
<dbReference type="eggNOG" id="ENOG502SHCY">
    <property type="taxonomic scope" value="Eukaryota"/>
</dbReference>
<keyword evidence="13" id="KW-0325">Glycoprotein</keyword>
<dbReference type="FunFam" id="1.10.510.10:FF:000084">
    <property type="entry name" value="Wall-associated receptor kinase 2"/>
    <property type="match status" value="2"/>
</dbReference>
<evidence type="ECO:0000256" key="4">
    <source>
        <dbReference type="ARBA" id="ARBA00022679"/>
    </source>
</evidence>
<keyword evidence="9 14" id="KW-0067">ATP-binding</keyword>
<dbReference type="PROSITE" id="PS01187">
    <property type="entry name" value="EGF_CA"/>
    <property type="match status" value="1"/>
</dbReference>
<dbReference type="SUPFAM" id="SSF56112">
    <property type="entry name" value="Protein kinase-like (PK-like)"/>
    <property type="match status" value="2"/>
</dbReference>
<dbReference type="Gene3D" id="1.10.510.10">
    <property type="entry name" value="Transferase(Phosphotransferase) domain 1"/>
    <property type="match status" value="2"/>
</dbReference>
<feature type="binding site" evidence="14">
    <location>
        <position position="1492"/>
    </location>
    <ligand>
        <name>ATP</name>
        <dbReference type="ChEBI" id="CHEBI:30616"/>
    </ligand>
</feature>
<evidence type="ECO:0000259" key="16">
    <source>
        <dbReference type="PROSITE" id="PS50011"/>
    </source>
</evidence>
<evidence type="ECO:0000256" key="13">
    <source>
        <dbReference type="ARBA" id="ARBA00023180"/>
    </source>
</evidence>
<dbReference type="GO" id="GO:0007166">
    <property type="term" value="P:cell surface receptor signaling pathway"/>
    <property type="evidence" value="ECO:0007669"/>
    <property type="project" value="InterPro"/>
</dbReference>
<dbReference type="InterPro" id="IPR001881">
    <property type="entry name" value="EGF-like_Ca-bd_dom"/>
</dbReference>
<feature type="binding site" evidence="14">
    <location>
        <position position="601"/>
    </location>
    <ligand>
        <name>ATP</name>
        <dbReference type="ChEBI" id="CHEBI:30616"/>
    </ligand>
</feature>
<evidence type="ECO:0000313" key="17">
    <source>
        <dbReference type="EnsemblPlants" id="OPUNC04G05880.1"/>
    </source>
</evidence>
<dbReference type="Pfam" id="PF07714">
    <property type="entry name" value="PK_Tyr_Ser-Thr"/>
    <property type="match status" value="1"/>
</dbReference>
<dbReference type="CDD" id="cd00054">
    <property type="entry name" value="EGF_CA"/>
    <property type="match status" value="1"/>
</dbReference>
<dbReference type="InterPro" id="IPR008271">
    <property type="entry name" value="Ser/Thr_kinase_AS"/>
</dbReference>
<dbReference type="SMART" id="SM00179">
    <property type="entry name" value="EGF_CA"/>
    <property type="match status" value="1"/>
</dbReference>